<dbReference type="PANTHER" id="PTHR43408:SF2">
    <property type="entry name" value="FMN REDUCTASE (NADPH)"/>
    <property type="match status" value="1"/>
</dbReference>
<dbReference type="GO" id="GO:0016491">
    <property type="term" value="F:oxidoreductase activity"/>
    <property type="evidence" value="ECO:0007669"/>
    <property type="project" value="UniProtKB-KW"/>
</dbReference>
<name>A0A318TLC8_9BACL</name>
<dbReference type="Proteomes" id="UP000247416">
    <property type="component" value="Unassembled WGS sequence"/>
</dbReference>
<keyword evidence="6" id="KW-1185">Reference proteome</keyword>
<dbReference type="PANTHER" id="PTHR43408">
    <property type="entry name" value="FMN REDUCTASE (NADPH)"/>
    <property type="match status" value="1"/>
</dbReference>
<evidence type="ECO:0000313" key="6">
    <source>
        <dbReference type="Proteomes" id="UP000247416"/>
    </source>
</evidence>
<dbReference type="InterPro" id="IPR051814">
    <property type="entry name" value="NAD(P)H-dep_FMN_reductase"/>
</dbReference>
<dbReference type="Pfam" id="PF03358">
    <property type="entry name" value="FMN_red"/>
    <property type="match status" value="1"/>
</dbReference>
<feature type="domain" description="NADPH-dependent FMN reductase-like" evidence="4">
    <location>
        <begin position="1"/>
        <end position="144"/>
    </location>
</feature>
<dbReference type="AlphaFoldDB" id="A0A318TLC8"/>
<keyword evidence="1" id="KW-0285">Flavoprotein</keyword>
<gene>
    <name evidence="5" type="ORF">BJ095_11871</name>
</gene>
<evidence type="ECO:0000256" key="1">
    <source>
        <dbReference type="ARBA" id="ARBA00022630"/>
    </source>
</evidence>
<dbReference type="RefSeq" id="WP_107935688.1">
    <property type="nucleotide sequence ID" value="NZ_CP085009.1"/>
</dbReference>
<dbReference type="EMBL" id="QJTJ01000018">
    <property type="protein sequence ID" value="PYF05253.1"/>
    <property type="molecule type" value="Genomic_DNA"/>
</dbReference>
<protein>
    <submittedName>
        <fullName evidence="5">FAD reductase [NAD(P)H]</fullName>
    </submittedName>
</protein>
<evidence type="ECO:0000256" key="2">
    <source>
        <dbReference type="ARBA" id="ARBA00022643"/>
    </source>
</evidence>
<accession>A0A318TLC8</accession>
<dbReference type="InterPro" id="IPR029039">
    <property type="entry name" value="Flavoprotein-like_sf"/>
</dbReference>
<keyword evidence="3" id="KW-0560">Oxidoreductase</keyword>
<organism evidence="5 6">
    <name type="scientific">Ureibacillus chungkukjangi</name>
    <dbReference type="NCBI Taxonomy" id="1202712"/>
    <lineage>
        <taxon>Bacteria</taxon>
        <taxon>Bacillati</taxon>
        <taxon>Bacillota</taxon>
        <taxon>Bacilli</taxon>
        <taxon>Bacillales</taxon>
        <taxon>Caryophanaceae</taxon>
        <taxon>Ureibacillus</taxon>
    </lineage>
</organism>
<dbReference type="OrthoDB" id="1643408at2"/>
<dbReference type="SUPFAM" id="SSF52218">
    <property type="entry name" value="Flavoproteins"/>
    <property type="match status" value="1"/>
</dbReference>
<evidence type="ECO:0000313" key="5">
    <source>
        <dbReference type="EMBL" id="PYF05253.1"/>
    </source>
</evidence>
<dbReference type="InterPro" id="IPR005025">
    <property type="entry name" value="FMN_Rdtase-like_dom"/>
</dbReference>
<keyword evidence="2" id="KW-0288">FMN</keyword>
<dbReference type="Gene3D" id="3.40.50.360">
    <property type="match status" value="1"/>
</dbReference>
<comment type="caution">
    <text evidence="5">The sequence shown here is derived from an EMBL/GenBank/DDBJ whole genome shotgun (WGS) entry which is preliminary data.</text>
</comment>
<proteinExistence type="predicted"/>
<evidence type="ECO:0000259" key="4">
    <source>
        <dbReference type="Pfam" id="PF03358"/>
    </source>
</evidence>
<evidence type="ECO:0000256" key="3">
    <source>
        <dbReference type="ARBA" id="ARBA00023002"/>
    </source>
</evidence>
<reference evidence="5 6" key="1">
    <citation type="submission" date="2018-06" db="EMBL/GenBank/DDBJ databases">
        <title>Genomic Encyclopedia of Archaeal and Bacterial Type Strains, Phase II (KMG-II): from individual species to whole genera.</title>
        <authorList>
            <person name="Goeker M."/>
        </authorList>
    </citation>
    <scope>NUCLEOTIDE SEQUENCE [LARGE SCALE GENOMIC DNA]</scope>
    <source>
        <strain evidence="5 6">KACC 16626</strain>
    </source>
</reference>
<sequence length="180" mass="20043">MKLVGISGSLVGYKTLTTVFKVLQAAKAIDSKLETELIDLKDFEVEFVNGAPLSFYNADTVKVVDTILSADCVIIGTPIYQASISGVLKNLLDHLPVDGLMGKAVGMVANGGTDKHYLVMEYHLKSILTFLKATVPNNNVFVHNDYFDEENDLHDRNLHLRFEKLAKEILSIQKYIQQKN</sequence>